<comment type="similarity">
    <text evidence="2">Belongs to the Cyclase 1 superfamily.</text>
</comment>
<protein>
    <recommendedName>
        <fullName evidence="6">Cyclase</fullName>
    </recommendedName>
</protein>
<keyword evidence="3" id="KW-0272">Extracellular matrix</keyword>
<comment type="caution">
    <text evidence="4">The sequence shown here is derived from an EMBL/GenBank/DDBJ whole genome shotgun (WGS) entry which is preliminary data.</text>
</comment>
<comment type="subcellular location">
    <subcellularLocation>
        <location evidence="1">Secreted</location>
        <location evidence="1">Extracellular space</location>
        <location evidence="1">Extracellular matrix</location>
    </subcellularLocation>
</comment>
<dbReference type="InterPro" id="IPR037175">
    <property type="entry name" value="KFase_sf"/>
</dbReference>
<dbReference type="GO" id="GO:0004061">
    <property type="term" value="F:arylformamidase activity"/>
    <property type="evidence" value="ECO:0007669"/>
    <property type="project" value="InterPro"/>
</dbReference>
<evidence type="ECO:0000256" key="2">
    <source>
        <dbReference type="ARBA" id="ARBA00007865"/>
    </source>
</evidence>
<dbReference type="EMBL" id="JBBNAG010000001">
    <property type="protein sequence ID" value="KAK9165823.1"/>
    <property type="molecule type" value="Genomic_DNA"/>
</dbReference>
<evidence type="ECO:0000313" key="4">
    <source>
        <dbReference type="EMBL" id="KAK9165823.1"/>
    </source>
</evidence>
<dbReference type="AlphaFoldDB" id="A0AAP0L769"/>
<dbReference type="Gene3D" id="3.50.30.50">
    <property type="entry name" value="Putative cyclase"/>
    <property type="match status" value="1"/>
</dbReference>
<evidence type="ECO:0000256" key="1">
    <source>
        <dbReference type="ARBA" id="ARBA00004498"/>
    </source>
</evidence>
<dbReference type="InterPro" id="IPR007325">
    <property type="entry name" value="KFase/CYL"/>
</dbReference>
<dbReference type="PANTHER" id="PTHR31118">
    <property type="entry name" value="CYCLASE-LIKE PROTEIN 2"/>
    <property type="match status" value="1"/>
</dbReference>
<gene>
    <name evidence="4" type="ORF">Scep_001014</name>
</gene>
<dbReference type="Proteomes" id="UP001419268">
    <property type="component" value="Unassembled WGS sequence"/>
</dbReference>
<keyword evidence="5" id="KW-1185">Reference proteome</keyword>
<dbReference type="GO" id="GO:0019441">
    <property type="term" value="P:L-tryptophan catabolic process to kynurenine"/>
    <property type="evidence" value="ECO:0007669"/>
    <property type="project" value="InterPro"/>
</dbReference>
<name>A0AAP0L769_9MAGN</name>
<organism evidence="4 5">
    <name type="scientific">Stephania cephalantha</name>
    <dbReference type="NCBI Taxonomy" id="152367"/>
    <lineage>
        <taxon>Eukaryota</taxon>
        <taxon>Viridiplantae</taxon>
        <taxon>Streptophyta</taxon>
        <taxon>Embryophyta</taxon>
        <taxon>Tracheophyta</taxon>
        <taxon>Spermatophyta</taxon>
        <taxon>Magnoliopsida</taxon>
        <taxon>Ranunculales</taxon>
        <taxon>Menispermaceae</taxon>
        <taxon>Menispermoideae</taxon>
        <taxon>Cissampelideae</taxon>
        <taxon>Stephania</taxon>
    </lineage>
</organism>
<evidence type="ECO:0008006" key="6">
    <source>
        <dbReference type="Google" id="ProtNLM"/>
    </source>
</evidence>
<dbReference type="SUPFAM" id="SSF102198">
    <property type="entry name" value="Putative cyclase"/>
    <property type="match status" value="1"/>
</dbReference>
<dbReference type="PANTHER" id="PTHR31118:SF21">
    <property type="entry name" value="KYNURENINE FORMAMIDASE-LIKE ISOFORM X1"/>
    <property type="match status" value="1"/>
</dbReference>
<evidence type="ECO:0000313" key="5">
    <source>
        <dbReference type="Proteomes" id="UP001419268"/>
    </source>
</evidence>
<sequence>MACWERKVEGLGPYLRLQSSMKTGSIAYSSEIKLPTHTGTHVDAPGHMIDRYFDAGIDVDTLDLDVLNELSTLPKRCTQFEDFVKPSIT</sequence>
<dbReference type="Pfam" id="PF04199">
    <property type="entry name" value="Cyclase"/>
    <property type="match status" value="1"/>
</dbReference>
<proteinExistence type="inferred from homology"/>
<evidence type="ECO:0000256" key="3">
    <source>
        <dbReference type="ARBA" id="ARBA00022530"/>
    </source>
</evidence>
<reference evidence="4 5" key="1">
    <citation type="submission" date="2024-01" db="EMBL/GenBank/DDBJ databases">
        <title>Genome assemblies of Stephania.</title>
        <authorList>
            <person name="Yang L."/>
        </authorList>
    </citation>
    <scope>NUCLEOTIDE SEQUENCE [LARGE SCALE GENOMIC DNA]</scope>
    <source>
        <strain evidence="4">JXDWG</strain>
        <tissue evidence="4">Leaf</tissue>
    </source>
</reference>
<keyword evidence="3" id="KW-0964">Secreted</keyword>
<accession>A0AAP0L769</accession>